<dbReference type="STRING" id="1842532.A7E78_00870"/>
<reference evidence="17 18" key="1">
    <citation type="journal article" date="2017" name="Genome Announc.">
        <title>Complete Genome Sequences of Two Acetylene-Fermenting Pelobacter acetylenicus Strains.</title>
        <authorList>
            <person name="Sutton J.M."/>
            <person name="Baesman S.M."/>
            <person name="Fierst J.L."/>
            <person name="Poret-Peterson A.T."/>
            <person name="Oremland R.S."/>
            <person name="Dunlap D.S."/>
            <person name="Akob D.M."/>
        </authorList>
    </citation>
    <scope>NUCLEOTIDE SEQUENCE [LARGE SCALE GENOMIC DNA]</scope>
    <source>
        <strain evidence="17 18">SFB93</strain>
    </source>
</reference>
<organism evidence="17 18">
    <name type="scientific">Syntrophotalea acetylenivorans</name>
    <dbReference type="NCBI Taxonomy" id="1842532"/>
    <lineage>
        <taxon>Bacteria</taxon>
        <taxon>Pseudomonadati</taxon>
        <taxon>Thermodesulfobacteriota</taxon>
        <taxon>Desulfuromonadia</taxon>
        <taxon>Desulfuromonadales</taxon>
        <taxon>Syntrophotaleaceae</taxon>
        <taxon>Syntrophotalea</taxon>
    </lineage>
</organism>
<keyword evidence="10" id="KW-0411">Iron-sulfur</keyword>
<accession>A0A1L3GKT6</accession>
<evidence type="ECO:0000256" key="3">
    <source>
        <dbReference type="ARBA" id="ARBA00005155"/>
    </source>
</evidence>
<dbReference type="SFLD" id="SFLDS00029">
    <property type="entry name" value="Radical_SAM"/>
    <property type="match status" value="1"/>
</dbReference>
<protein>
    <recommendedName>
        <fullName evidence="5">FeMo cofactor biosynthesis protein NifB</fullName>
    </recommendedName>
    <alternativeName>
        <fullName evidence="14">Nitrogenase cofactor maturase NifB</fullName>
    </alternativeName>
    <alternativeName>
        <fullName evidence="13">Radical SAM assemblase NifB</fullName>
    </alternativeName>
</protein>
<dbReference type="InterPro" id="IPR006638">
    <property type="entry name" value="Elp3/MiaA/NifB-like_rSAM"/>
</dbReference>
<keyword evidence="7" id="KW-0949">S-adenosyl-L-methionine</keyword>
<evidence type="ECO:0000256" key="11">
    <source>
        <dbReference type="ARBA" id="ARBA00023231"/>
    </source>
</evidence>
<dbReference type="OrthoDB" id="9785734at2"/>
<dbReference type="Gene3D" id="3.20.20.70">
    <property type="entry name" value="Aldolase class I"/>
    <property type="match status" value="1"/>
</dbReference>
<keyword evidence="9" id="KW-0408">Iron</keyword>
<keyword evidence="11" id="KW-0535">Nitrogen fixation</keyword>
<feature type="domain" description="Radical SAM core" evidence="16">
    <location>
        <begin position="29"/>
        <end position="274"/>
    </location>
</feature>
<dbReference type="SFLD" id="SFLDF00281">
    <property type="entry name" value="FeMo_cofactor_biosynthesis_pro"/>
    <property type="match status" value="1"/>
</dbReference>
<feature type="compositionally biased region" description="Polar residues" evidence="15">
    <location>
        <begin position="11"/>
        <end position="21"/>
    </location>
</feature>
<evidence type="ECO:0000256" key="6">
    <source>
        <dbReference type="ARBA" id="ARBA00022485"/>
    </source>
</evidence>
<dbReference type="InterPro" id="IPR013785">
    <property type="entry name" value="Aldolase_TIM"/>
</dbReference>
<evidence type="ECO:0000313" key="17">
    <source>
        <dbReference type="EMBL" id="APG26539.1"/>
    </source>
</evidence>
<evidence type="ECO:0000256" key="1">
    <source>
        <dbReference type="ARBA" id="ARBA00001966"/>
    </source>
</evidence>
<dbReference type="EMBL" id="CP015519">
    <property type="protein sequence ID" value="APG26539.1"/>
    <property type="molecule type" value="Genomic_DNA"/>
</dbReference>
<comment type="pathway">
    <text evidence="3">Cofactor biosynthesis; Fe-Mo cofactor biosynthesis.</text>
</comment>
<dbReference type="RefSeq" id="WP_072282499.1">
    <property type="nucleotide sequence ID" value="NZ_CP015519.1"/>
</dbReference>
<evidence type="ECO:0000256" key="10">
    <source>
        <dbReference type="ARBA" id="ARBA00023014"/>
    </source>
</evidence>
<feature type="region of interest" description="Disordered" evidence="15">
    <location>
        <begin position="1"/>
        <end position="25"/>
    </location>
</feature>
<dbReference type="SFLD" id="SFLDG01068">
    <property type="entry name" value="FeMo_cofactor_biosynthesis_pro"/>
    <property type="match status" value="1"/>
</dbReference>
<dbReference type="AlphaFoldDB" id="A0A1L3GKT6"/>
<evidence type="ECO:0000256" key="8">
    <source>
        <dbReference type="ARBA" id="ARBA00022723"/>
    </source>
</evidence>
<comment type="similarity">
    <text evidence="4">Belongs to the radical SAM superfamily. NifB family.</text>
</comment>
<dbReference type="SFLD" id="SFLDG01067">
    <property type="entry name" value="SPASM/twitch_domain_containing"/>
    <property type="match status" value="1"/>
</dbReference>
<dbReference type="InterPro" id="IPR058240">
    <property type="entry name" value="rSAM_sf"/>
</dbReference>
<dbReference type="PROSITE" id="PS51918">
    <property type="entry name" value="RADICAL_SAM"/>
    <property type="match status" value="1"/>
</dbReference>
<dbReference type="InterPro" id="IPR007197">
    <property type="entry name" value="rSAM"/>
</dbReference>
<proteinExistence type="inferred from homology"/>
<keyword evidence="18" id="KW-1185">Reference proteome</keyword>
<dbReference type="UniPathway" id="UPA00782"/>
<dbReference type="Pfam" id="PF04055">
    <property type="entry name" value="Radical_SAM"/>
    <property type="match status" value="1"/>
</dbReference>
<dbReference type="PANTHER" id="PTHR43787">
    <property type="entry name" value="FEMO COFACTOR BIOSYNTHESIS PROTEIN NIFB-RELATED"/>
    <property type="match status" value="1"/>
</dbReference>
<evidence type="ECO:0000256" key="7">
    <source>
        <dbReference type="ARBA" id="ARBA00022691"/>
    </source>
</evidence>
<dbReference type="KEGG" id="pef:A7E78_00870"/>
<keyword evidence="12" id="KW-0456">Lyase</keyword>
<dbReference type="Proteomes" id="UP000182517">
    <property type="component" value="Chromosome"/>
</dbReference>
<dbReference type="GO" id="GO:0046872">
    <property type="term" value="F:metal ion binding"/>
    <property type="evidence" value="ECO:0007669"/>
    <property type="project" value="UniProtKB-KW"/>
</dbReference>
<evidence type="ECO:0000256" key="2">
    <source>
        <dbReference type="ARBA" id="ARBA00003522"/>
    </source>
</evidence>
<comment type="function">
    <text evidence="2">Involved in the biosynthesis of the iron-molybdenum cofactor (FeMo-co or M-cluster) found in the dinitrogenase enzyme of the nitrogenase complex in nitrogen-fixing microorganisms. NifB catalyzes the crucial step of radical SAM-dependent carbide insertion that occurs concomitant with the insertion of a 9th sulfur and the rearrangement/coupling of two [4Fe-4S] clusters into a [8Fe-9S-C] cluster, the precursor to the M-cluster.</text>
</comment>
<evidence type="ECO:0000256" key="15">
    <source>
        <dbReference type="SAM" id="MobiDB-lite"/>
    </source>
</evidence>
<keyword evidence="6" id="KW-0004">4Fe-4S</keyword>
<evidence type="ECO:0000256" key="12">
    <source>
        <dbReference type="ARBA" id="ARBA00023239"/>
    </source>
</evidence>
<evidence type="ECO:0000256" key="9">
    <source>
        <dbReference type="ARBA" id="ARBA00023004"/>
    </source>
</evidence>
<evidence type="ECO:0000256" key="5">
    <source>
        <dbReference type="ARBA" id="ARBA00021702"/>
    </source>
</evidence>
<sequence>MSASSCSRSSNQAGHPNNQSGHPCFGGDHQKAGRIHLPVAPGCNIKCGFCERKFDCANENRPGVTSRVLSPTEALDRLRLVMSHPVGGKNMRVVGIAGPGDPLANENTFETFRLVKKHFPHLMLCLSTNGMLLPERIDELKELGVHSVTVTINALTPEVGAKVYEWVRADGQRYNGEAGAKLLLARQMAGVEAAVAADMLVKINTVYIPGINDHETLPLAVAVRKLGASMMNILPLIPQGIFHDRERPTDLVMDLVRNQAESILTQARHCGQCRADAAGLIGEDIDLCSLKKPSEVSGRLTCTG</sequence>
<feature type="compositionally biased region" description="Low complexity" evidence="15">
    <location>
        <begin position="1"/>
        <end position="10"/>
    </location>
</feature>
<name>A0A1L3GKT6_9BACT</name>
<evidence type="ECO:0000259" key="16">
    <source>
        <dbReference type="PROSITE" id="PS51918"/>
    </source>
</evidence>
<dbReference type="PANTHER" id="PTHR43787:SF13">
    <property type="entry name" value="FEMO COFACTOR BIOSYNTHESIS PROTEIN NIFB"/>
    <property type="match status" value="1"/>
</dbReference>
<dbReference type="SMART" id="SM00729">
    <property type="entry name" value="Elp3"/>
    <property type="match status" value="1"/>
</dbReference>
<dbReference type="GO" id="GO:0016829">
    <property type="term" value="F:lyase activity"/>
    <property type="evidence" value="ECO:0007669"/>
    <property type="project" value="UniProtKB-KW"/>
</dbReference>
<evidence type="ECO:0000256" key="4">
    <source>
        <dbReference type="ARBA" id="ARBA00006804"/>
    </source>
</evidence>
<dbReference type="GO" id="GO:0051539">
    <property type="term" value="F:4 iron, 4 sulfur cluster binding"/>
    <property type="evidence" value="ECO:0007669"/>
    <property type="project" value="UniProtKB-KW"/>
</dbReference>
<keyword evidence="8" id="KW-0479">Metal-binding</keyword>
<dbReference type="CDD" id="cd01335">
    <property type="entry name" value="Radical_SAM"/>
    <property type="match status" value="1"/>
</dbReference>
<evidence type="ECO:0000313" key="18">
    <source>
        <dbReference type="Proteomes" id="UP000182517"/>
    </source>
</evidence>
<comment type="cofactor">
    <cofactor evidence="1">
        <name>[4Fe-4S] cluster</name>
        <dbReference type="ChEBI" id="CHEBI:49883"/>
    </cofactor>
</comment>
<evidence type="ECO:0000256" key="14">
    <source>
        <dbReference type="ARBA" id="ARBA00032102"/>
    </source>
</evidence>
<gene>
    <name evidence="17" type="ORF">A7E78_00870</name>
</gene>
<evidence type="ECO:0000256" key="13">
    <source>
        <dbReference type="ARBA" id="ARBA00030926"/>
    </source>
</evidence>
<dbReference type="SUPFAM" id="SSF102114">
    <property type="entry name" value="Radical SAM enzymes"/>
    <property type="match status" value="1"/>
</dbReference>